<feature type="region of interest" description="Disordered" evidence="1">
    <location>
        <begin position="94"/>
        <end position="148"/>
    </location>
</feature>
<name>A0A1D2MP47_ORCCI</name>
<feature type="compositionally biased region" description="Pro residues" evidence="1">
    <location>
        <begin position="112"/>
        <end position="125"/>
    </location>
</feature>
<evidence type="ECO:0000256" key="1">
    <source>
        <dbReference type="SAM" id="MobiDB-lite"/>
    </source>
</evidence>
<accession>A0A1D2MP47</accession>
<feature type="region of interest" description="Disordered" evidence="1">
    <location>
        <begin position="32"/>
        <end position="73"/>
    </location>
</feature>
<proteinExistence type="predicted"/>
<keyword evidence="3" id="KW-1185">Reference proteome</keyword>
<evidence type="ECO:0000313" key="2">
    <source>
        <dbReference type="EMBL" id="ODM94860.1"/>
    </source>
</evidence>
<feature type="compositionally biased region" description="Low complexity" evidence="1">
    <location>
        <begin position="97"/>
        <end position="111"/>
    </location>
</feature>
<feature type="compositionally biased region" description="Low complexity" evidence="1">
    <location>
        <begin position="126"/>
        <end position="135"/>
    </location>
</feature>
<dbReference type="EMBL" id="LJIJ01000738">
    <property type="protein sequence ID" value="ODM94860.1"/>
    <property type="molecule type" value="Genomic_DNA"/>
</dbReference>
<reference evidence="2 3" key="1">
    <citation type="journal article" date="2016" name="Genome Biol. Evol.">
        <title>Gene Family Evolution Reflects Adaptation to Soil Environmental Stressors in the Genome of the Collembolan Orchesella cincta.</title>
        <authorList>
            <person name="Faddeeva-Vakhrusheva A."/>
            <person name="Derks M.F."/>
            <person name="Anvar S.Y."/>
            <person name="Agamennone V."/>
            <person name="Suring W."/>
            <person name="Smit S."/>
            <person name="van Straalen N.M."/>
            <person name="Roelofs D."/>
        </authorList>
    </citation>
    <scope>NUCLEOTIDE SEQUENCE [LARGE SCALE GENOMIC DNA]</scope>
    <source>
        <tissue evidence="2">Mixed pool</tissue>
    </source>
</reference>
<dbReference type="OMA" id="NVPQNYP"/>
<dbReference type="AlphaFoldDB" id="A0A1D2MP47"/>
<feature type="compositionally biased region" description="Low complexity" evidence="1">
    <location>
        <begin position="352"/>
        <end position="381"/>
    </location>
</feature>
<sequence length="412" mass="46686">MKAWDIPSDYNYLYLDHSPRYVDPDGVRREFEYVSGNPCDPNAPKEELEEEEEDEAAAPPPRPLLRRIRPQINDDQLQGLQQVREEALSEDQLNQFVRPVTRQRVVSRPQQQPSPRPASGSPPRPNSSTSNRISSFDNPRAPSPSGLLSTMSLANPLITIVEARLSQISRPISQPQPLYEQPLQVVQRHHNNIASQPSRQVFGGQSFRSTHATPTAPSPTTSSGQKNPNFGRYRTELVYDPSSGQYTSVVVQAMPHSNQEFELTQKLRAFVEPQRSNNVQVSNFGQPQIQYYTNTAQPSHRDLPKLPLHNINSNIIKLTRNAYSQQNLEARQQQEQQITNYNTFIPPHLRTQSPSPSAPPQQVAPQVHHVQPQQIEQQQRQFQYPTQTIDTSGRNPANGQIDAFLRSLNINI</sequence>
<evidence type="ECO:0000313" key="3">
    <source>
        <dbReference type="Proteomes" id="UP000094527"/>
    </source>
</evidence>
<protein>
    <submittedName>
        <fullName evidence="2">Uncharacterized protein</fullName>
    </submittedName>
</protein>
<dbReference type="Proteomes" id="UP000094527">
    <property type="component" value="Unassembled WGS sequence"/>
</dbReference>
<gene>
    <name evidence="2" type="ORF">Ocin01_11820</name>
</gene>
<feature type="compositionally biased region" description="Low complexity" evidence="1">
    <location>
        <begin position="209"/>
        <end position="223"/>
    </location>
</feature>
<comment type="caution">
    <text evidence="2">The sequence shown here is derived from an EMBL/GenBank/DDBJ whole genome shotgun (WGS) entry which is preliminary data.</text>
</comment>
<dbReference type="OrthoDB" id="7222477at2759"/>
<feature type="region of interest" description="Disordered" evidence="1">
    <location>
        <begin position="349"/>
        <end position="381"/>
    </location>
</feature>
<feature type="region of interest" description="Disordered" evidence="1">
    <location>
        <begin position="204"/>
        <end position="231"/>
    </location>
</feature>
<feature type="compositionally biased region" description="Acidic residues" evidence="1">
    <location>
        <begin position="47"/>
        <end position="56"/>
    </location>
</feature>
<organism evidence="2 3">
    <name type="scientific">Orchesella cincta</name>
    <name type="common">Springtail</name>
    <name type="synonym">Podura cincta</name>
    <dbReference type="NCBI Taxonomy" id="48709"/>
    <lineage>
        <taxon>Eukaryota</taxon>
        <taxon>Metazoa</taxon>
        <taxon>Ecdysozoa</taxon>
        <taxon>Arthropoda</taxon>
        <taxon>Hexapoda</taxon>
        <taxon>Collembola</taxon>
        <taxon>Entomobryomorpha</taxon>
        <taxon>Entomobryoidea</taxon>
        <taxon>Orchesellidae</taxon>
        <taxon>Orchesellinae</taxon>
        <taxon>Orchesella</taxon>
    </lineage>
</organism>